<dbReference type="EMBL" id="AP019781">
    <property type="protein sequence ID" value="BBL69181.1"/>
    <property type="molecule type" value="Genomic_DNA"/>
</dbReference>
<dbReference type="Proteomes" id="UP000824969">
    <property type="component" value="Chromosome"/>
</dbReference>
<sequence length="290" mass="30366">MHKMRAVGALVGLAIGDALGAPLEGLPPAPLAVTEMQGGGIHNVSAGQYTDDTLQASALAQTLLACGGFDSADFARRLVRVYHAHPEFFGPTSRAVLDLIEAGVAPTVAARMAHEERGGSRSNGSVMRGIPLGIFYPPGEVREASLAASRVTHFDPAAGEASAFVNRMVSGICRGEEVPVAFDRALAACEDRELRGPLEDYWAYPPEPSLDAVLCTHCAVRVFMDAVSFREAVVTAVNLGGDADTVGAIVGGLAGARYGFEAIPGSWLAALRDREEIVDLARRLAGVSRA</sequence>
<dbReference type="PANTHER" id="PTHR16222">
    <property type="entry name" value="ADP-RIBOSYLGLYCOHYDROLASE"/>
    <property type="match status" value="1"/>
</dbReference>
<gene>
    <name evidence="2" type="ORF">MchiMG62_23620</name>
</gene>
<dbReference type="RefSeq" id="WP_221057170.1">
    <property type="nucleotide sequence ID" value="NZ_AP019781.1"/>
</dbReference>
<dbReference type="InterPro" id="IPR050792">
    <property type="entry name" value="ADP-ribosylglycohydrolase"/>
</dbReference>
<organism evidence="2 3">
    <name type="scientific">Methanoculleus chikugoensis</name>
    <dbReference type="NCBI Taxonomy" id="118126"/>
    <lineage>
        <taxon>Archaea</taxon>
        <taxon>Methanobacteriati</taxon>
        <taxon>Methanobacteriota</taxon>
        <taxon>Stenosarchaea group</taxon>
        <taxon>Methanomicrobia</taxon>
        <taxon>Methanomicrobiales</taxon>
        <taxon>Methanomicrobiaceae</taxon>
        <taxon>Methanoculleus</taxon>
    </lineage>
</organism>
<proteinExistence type="inferred from homology"/>
<dbReference type="Pfam" id="PF03747">
    <property type="entry name" value="ADP_ribosyl_GH"/>
    <property type="match status" value="1"/>
</dbReference>
<comment type="similarity">
    <text evidence="1">Belongs to the ADP-ribosylglycohydrolase family.</text>
</comment>
<protein>
    <submittedName>
        <fullName evidence="2">ADP-ribosylglycohydrolase</fullName>
    </submittedName>
</protein>
<dbReference type="PANTHER" id="PTHR16222:SF24">
    <property type="entry name" value="ADP-RIBOSYLHYDROLASE ARH3"/>
    <property type="match status" value="1"/>
</dbReference>
<keyword evidence="3" id="KW-1185">Reference proteome</keyword>
<dbReference type="GeneID" id="66131906"/>
<evidence type="ECO:0000313" key="3">
    <source>
        <dbReference type="Proteomes" id="UP000824969"/>
    </source>
</evidence>
<evidence type="ECO:0000256" key="1">
    <source>
        <dbReference type="ARBA" id="ARBA00010702"/>
    </source>
</evidence>
<reference evidence="2 3" key="1">
    <citation type="submission" date="2019-06" db="EMBL/GenBank/DDBJ databases">
        <title>Complete genome sequence of Methanoculleus chikugoensis strain MG62.</title>
        <authorList>
            <person name="Asakawa S."/>
            <person name="Dianou D."/>
        </authorList>
    </citation>
    <scope>NUCLEOTIDE SEQUENCE [LARGE SCALE GENOMIC DNA]</scope>
    <source>
        <strain evidence="2 3">MG62</strain>
    </source>
</reference>
<accession>A0ABM7H8J5</accession>
<evidence type="ECO:0000313" key="2">
    <source>
        <dbReference type="EMBL" id="BBL69181.1"/>
    </source>
</evidence>
<dbReference type="InterPro" id="IPR005502">
    <property type="entry name" value="Ribosyl_crysJ1"/>
</dbReference>
<name>A0ABM7H8J5_9EURY</name>